<dbReference type="EMBL" id="WTYP01000002">
    <property type="protein sequence ID" value="MXP47936.1"/>
    <property type="molecule type" value="Genomic_DNA"/>
</dbReference>
<evidence type="ECO:0000259" key="4">
    <source>
        <dbReference type="Pfam" id="PF02397"/>
    </source>
</evidence>
<feature type="transmembrane region" description="Helical" evidence="3">
    <location>
        <begin position="148"/>
        <end position="169"/>
    </location>
</feature>
<dbReference type="OrthoDB" id="9808602at2"/>
<keyword evidence="6" id="KW-1185">Reference proteome</keyword>
<evidence type="ECO:0000256" key="2">
    <source>
        <dbReference type="ARBA" id="ARBA00023169"/>
    </source>
</evidence>
<accession>A0A6I4V4I1</accession>
<protein>
    <recommendedName>
        <fullName evidence="4">Bacterial sugar transferase domain-containing protein</fullName>
    </recommendedName>
</protein>
<comment type="similarity">
    <text evidence="1">Belongs to the bacterial sugar transferase family.</text>
</comment>
<evidence type="ECO:0000313" key="6">
    <source>
        <dbReference type="Proteomes" id="UP000471435"/>
    </source>
</evidence>
<feature type="domain" description="Bacterial sugar transferase" evidence="4">
    <location>
        <begin position="143"/>
        <end position="331"/>
    </location>
</feature>
<keyword evidence="3" id="KW-0472">Membrane</keyword>
<evidence type="ECO:0000313" key="5">
    <source>
        <dbReference type="EMBL" id="MXP47936.1"/>
    </source>
</evidence>
<evidence type="ECO:0000256" key="3">
    <source>
        <dbReference type="SAM" id="Phobius"/>
    </source>
</evidence>
<evidence type="ECO:0000256" key="1">
    <source>
        <dbReference type="ARBA" id="ARBA00006464"/>
    </source>
</evidence>
<name>A0A6I4V4I1_9SPHN</name>
<feature type="transmembrane region" description="Helical" evidence="3">
    <location>
        <begin position="12"/>
        <end position="33"/>
    </location>
</feature>
<dbReference type="PANTHER" id="PTHR30576:SF0">
    <property type="entry name" value="UNDECAPRENYL-PHOSPHATE N-ACETYLGALACTOSAMINYL 1-PHOSPHATE TRANSFERASE-RELATED"/>
    <property type="match status" value="1"/>
</dbReference>
<dbReference type="InterPro" id="IPR003362">
    <property type="entry name" value="Bact_transf"/>
</dbReference>
<keyword evidence="2" id="KW-0270">Exopolysaccharide synthesis</keyword>
<gene>
    <name evidence="5" type="ORF">GRI43_11125</name>
</gene>
<comment type="caution">
    <text evidence="5">The sequence shown here is derived from an EMBL/GenBank/DDBJ whole genome shotgun (WGS) entry which is preliminary data.</text>
</comment>
<dbReference type="GO" id="GO:0016780">
    <property type="term" value="F:phosphotransferase activity, for other substituted phosphate groups"/>
    <property type="evidence" value="ECO:0007669"/>
    <property type="project" value="TreeGrafter"/>
</dbReference>
<dbReference type="Pfam" id="PF02397">
    <property type="entry name" value="Bac_transf"/>
    <property type="match status" value="1"/>
</dbReference>
<keyword evidence="3" id="KW-0812">Transmembrane</keyword>
<keyword evidence="3" id="KW-1133">Transmembrane helix</keyword>
<proteinExistence type="inferred from homology"/>
<sequence length="337" mass="38311">MAAIFVSRTPYTISLIGSCFVATLVTSYVLTALTRLGSKPQYVVAGGRVSELKPRPGRQLVDNAETVTAMIEQGELHGSLVGDLHYDHEDHWERLFAKAALCGIPVYHYRQILELETGQVRIDHLSENTLGSLIPNLPYMALKRAVDIVSVLVLSPLLLVLMLAIAAVIRLDSKGSVLFIQERMGFRGEVFRMVKFRTMRERKVEEDELAKREDSMTRDEDDRITRVGRFLRKVRLDELPQAWNILKGDMSWIGPRPEAISLSEWYEKEIPFYSYRHIVRPGLTGWAQVNQGHVTDLGDVNAKLRYDFYYVKNISHWLDMLIALKTIRVVLGGLGAK</sequence>
<dbReference type="PANTHER" id="PTHR30576">
    <property type="entry name" value="COLANIC BIOSYNTHESIS UDP-GLUCOSE LIPID CARRIER TRANSFERASE"/>
    <property type="match status" value="1"/>
</dbReference>
<reference evidence="5 6" key="1">
    <citation type="submission" date="2019-12" db="EMBL/GenBank/DDBJ databases">
        <title>Genomic-based taxomic classification of the family Erythrobacteraceae.</title>
        <authorList>
            <person name="Xu L."/>
        </authorList>
    </citation>
    <scope>NUCLEOTIDE SEQUENCE [LARGE SCALE GENOMIC DNA]</scope>
    <source>
        <strain evidence="5 6">SW-109</strain>
    </source>
</reference>
<dbReference type="AlphaFoldDB" id="A0A6I4V4I1"/>
<organism evidence="5 6">
    <name type="scientific">Pontixanthobacter luteolus</name>
    <dbReference type="NCBI Taxonomy" id="295089"/>
    <lineage>
        <taxon>Bacteria</taxon>
        <taxon>Pseudomonadati</taxon>
        <taxon>Pseudomonadota</taxon>
        <taxon>Alphaproteobacteria</taxon>
        <taxon>Sphingomonadales</taxon>
        <taxon>Erythrobacteraceae</taxon>
        <taxon>Pontixanthobacter</taxon>
    </lineage>
</organism>
<dbReference type="GO" id="GO:0000271">
    <property type="term" value="P:polysaccharide biosynthetic process"/>
    <property type="evidence" value="ECO:0007669"/>
    <property type="project" value="UniProtKB-KW"/>
</dbReference>
<dbReference type="Proteomes" id="UP000471435">
    <property type="component" value="Unassembled WGS sequence"/>
</dbReference>